<dbReference type="Pfam" id="PF01408">
    <property type="entry name" value="GFO_IDH_MocA"/>
    <property type="match status" value="1"/>
</dbReference>
<proteinExistence type="predicted"/>
<reference evidence="5" key="1">
    <citation type="journal article" date="2019" name="Int. J. Syst. Evol. Microbiol.">
        <title>The Global Catalogue of Microorganisms (GCM) 10K type strain sequencing project: providing services to taxonomists for standard genome sequencing and annotation.</title>
        <authorList>
            <consortium name="The Broad Institute Genomics Platform"/>
            <consortium name="The Broad Institute Genome Sequencing Center for Infectious Disease"/>
            <person name="Wu L."/>
            <person name="Ma J."/>
        </authorList>
    </citation>
    <scope>NUCLEOTIDE SEQUENCE [LARGE SCALE GENOMIC DNA]</scope>
    <source>
        <strain evidence="5">CCUG 61485</strain>
    </source>
</reference>
<dbReference type="PANTHER" id="PTHR43818:SF11">
    <property type="entry name" value="BCDNA.GH03377"/>
    <property type="match status" value="1"/>
</dbReference>
<name>A0ABW3Y164_9FLAO</name>
<protein>
    <submittedName>
        <fullName evidence="4">Gfo/Idh/MocA family protein</fullName>
    </submittedName>
</protein>
<dbReference type="InterPro" id="IPR000683">
    <property type="entry name" value="Gfo/Idh/MocA-like_OxRdtase_N"/>
</dbReference>
<accession>A0ABW3Y164</accession>
<evidence type="ECO:0000259" key="2">
    <source>
        <dbReference type="Pfam" id="PF01408"/>
    </source>
</evidence>
<sequence>MKPNRRKFIKSLGNTSLALGALPLMGFNSEEKIEQRILFKDKRVSENSKIRIAGIGTGIMGHNNIDTALKVPGVELVAACDLYTGRLTHVQEKYGKQVDVTRDYREILNRKDIDAVLISTSDHFHARIATEAMKNGKHVYCEKPMVKSIDEGLPLLGQYRKSNVVFQVGSQPISGLAYAKAKELYKSGAIGNLNCIEAAYDRQSAQGAWQYTLPNDASAKTVDWDTYLSGMAAEPFDALKFFRWRNYKEFGTGVAGDLFVHLLTSIHYILESNGPTTIFSSGQLSYWKDGRNVPDVLAAIMEYPQSQHHPEFQLTLRVNFASGKGPTNFVRFIGDEGVMEVSGNSVTIQHSIMAEAPEIGGWDALDTYPIAMQKEIMDTYNKKYKEAQKTRPVKDPIKFVSQDQDAHVDHFVDFFDGIRNGNPVIEPPEFGFRACAPCLLCNDSYFSKKVMHWDPDHMFVR</sequence>
<dbReference type="InterPro" id="IPR036291">
    <property type="entry name" value="NAD(P)-bd_dom_sf"/>
</dbReference>
<dbReference type="Proteomes" id="UP001597201">
    <property type="component" value="Unassembled WGS sequence"/>
</dbReference>
<dbReference type="PANTHER" id="PTHR43818">
    <property type="entry name" value="BCDNA.GH03377"/>
    <property type="match status" value="1"/>
</dbReference>
<evidence type="ECO:0000313" key="4">
    <source>
        <dbReference type="EMBL" id="MFD1314665.1"/>
    </source>
</evidence>
<dbReference type="Gene3D" id="3.30.360.10">
    <property type="entry name" value="Dihydrodipicolinate Reductase, domain 2"/>
    <property type="match status" value="1"/>
</dbReference>
<feature type="domain" description="Gfo/Idh/MocA-like oxidoreductase N-terminal" evidence="2">
    <location>
        <begin position="50"/>
        <end position="169"/>
    </location>
</feature>
<evidence type="ECO:0000259" key="3">
    <source>
        <dbReference type="Pfam" id="PF02894"/>
    </source>
</evidence>
<organism evidence="4 5">
    <name type="scientific">Namhaeicola litoreus</name>
    <dbReference type="NCBI Taxonomy" id="1052145"/>
    <lineage>
        <taxon>Bacteria</taxon>
        <taxon>Pseudomonadati</taxon>
        <taxon>Bacteroidota</taxon>
        <taxon>Flavobacteriia</taxon>
        <taxon>Flavobacteriales</taxon>
        <taxon>Flavobacteriaceae</taxon>
        <taxon>Namhaeicola</taxon>
    </lineage>
</organism>
<dbReference type="InterPro" id="IPR004104">
    <property type="entry name" value="Gfo/Idh/MocA-like_OxRdtase_C"/>
</dbReference>
<dbReference type="EMBL" id="JBHTMY010000002">
    <property type="protein sequence ID" value="MFD1314665.1"/>
    <property type="molecule type" value="Genomic_DNA"/>
</dbReference>
<feature type="domain" description="Gfo/Idh/MocA-like oxidoreductase C-terminal" evidence="3">
    <location>
        <begin position="240"/>
        <end position="443"/>
    </location>
</feature>
<dbReference type="Pfam" id="PF02894">
    <property type="entry name" value="GFO_IDH_MocA_C"/>
    <property type="match status" value="1"/>
</dbReference>
<comment type="caution">
    <text evidence="4">The sequence shown here is derived from an EMBL/GenBank/DDBJ whole genome shotgun (WGS) entry which is preliminary data.</text>
</comment>
<evidence type="ECO:0000313" key="5">
    <source>
        <dbReference type="Proteomes" id="UP001597201"/>
    </source>
</evidence>
<dbReference type="InterPro" id="IPR050463">
    <property type="entry name" value="Gfo/Idh/MocA_oxidrdct_glycsds"/>
</dbReference>
<dbReference type="RefSeq" id="WP_377176493.1">
    <property type="nucleotide sequence ID" value="NZ_JBHTMY010000002.1"/>
</dbReference>
<keyword evidence="1" id="KW-0560">Oxidoreductase</keyword>
<evidence type="ECO:0000256" key="1">
    <source>
        <dbReference type="ARBA" id="ARBA00023002"/>
    </source>
</evidence>
<dbReference type="Gene3D" id="3.40.50.720">
    <property type="entry name" value="NAD(P)-binding Rossmann-like Domain"/>
    <property type="match status" value="1"/>
</dbReference>
<dbReference type="SUPFAM" id="SSF51735">
    <property type="entry name" value="NAD(P)-binding Rossmann-fold domains"/>
    <property type="match status" value="1"/>
</dbReference>
<gene>
    <name evidence="4" type="ORF">ACFQ39_03475</name>
</gene>
<keyword evidence="5" id="KW-1185">Reference proteome</keyword>
<dbReference type="SUPFAM" id="SSF55347">
    <property type="entry name" value="Glyceraldehyde-3-phosphate dehydrogenase-like, C-terminal domain"/>
    <property type="match status" value="1"/>
</dbReference>